<dbReference type="SMART" id="SM00698">
    <property type="entry name" value="MORN"/>
    <property type="match status" value="3"/>
</dbReference>
<protein>
    <submittedName>
        <fullName evidence="3">Uncharacterized protein</fullName>
    </submittedName>
</protein>
<proteinExistence type="predicted"/>
<evidence type="ECO:0000256" key="1">
    <source>
        <dbReference type="ARBA" id="ARBA00022737"/>
    </source>
</evidence>
<keyword evidence="4" id="KW-1185">Reference proteome</keyword>
<evidence type="ECO:0000313" key="4">
    <source>
        <dbReference type="Proteomes" id="UP001165082"/>
    </source>
</evidence>
<dbReference type="AlphaFoldDB" id="A0A9W7DQP4"/>
<feature type="coiled-coil region" evidence="2">
    <location>
        <begin position="89"/>
        <end position="117"/>
    </location>
</feature>
<keyword evidence="2" id="KW-0175">Coiled coil</keyword>
<comment type="caution">
    <text evidence="3">The sequence shown here is derived from an EMBL/GenBank/DDBJ whole genome shotgun (WGS) entry which is preliminary data.</text>
</comment>
<evidence type="ECO:0000256" key="2">
    <source>
        <dbReference type="SAM" id="Coils"/>
    </source>
</evidence>
<dbReference type="OrthoDB" id="270720at2759"/>
<organism evidence="3 4">
    <name type="scientific">Triparma retinervis</name>
    <dbReference type="NCBI Taxonomy" id="2557542"/>
    <lineage>
        <taxon>Eukaryota</taxon>
        <taxon>Sar</taxon>
        <taxon>Stramenopiles</taxon>
        <taxon>Ochrophyta</taxon>
        <taxon>Bolidophyceae</taxon>
        <taxon>Parmales</taxon>
        <taxon>Triparmaceae</taxon>
        <taxon>Triparma</taxon>
    </lineage>
</organism>
<sequence>MAAVKSIPSQVEGGAAMDMEPTFGMRKEMKHCGHVCYPSNLKGCCSCSDLRPVEDSYENYVDGEGYCKTAERDAYYCGVCNTKNYDKWVERVERELKKKQEEDAKKLAKEMERMRVEGEDREKARQLNEDEDQRVEYSNGDVYVGKLKDGARHGFGRMDYGDNEMDMLSYEGEWKDGCHEGEGIKRWIDEMWYRGSWKNGKMHGHGVCHQNEVDVMEGMFEEDEFCG</sequence>
<reference evidence="3" key="1">
    <citation type="submission" date="2022-07" db="EMBL/GenBank/DDBJ databases">
        <title>Genome analysis of Parmales, a sister group of diatoms, reveals the evolutionary specialization of diatoms from phago-mixotrophs to photoautotrophs.</title>
        <authorList>
            <person name="Ban H."/>
            <person name="Sato S."/>
            <person name="Yoshikawa S."/>
            <person name="Kazumasa Y."/>
            <person name="Nakamura Y."/>
            <person name="Ichinomiya M."/>
            <person name="Saitoh K."/>
            <person name="Sato N."/>
            <person name="Blanc-Mathieu R."/>
            <person name="Endo H."/>
            <person name="Kuwata A."/>
            <person name="Ogata H."/>
        </authorList>
    </citation>
    <scope>NUCLEOTIDE SEQUENCE</scope>
</reference>
<name>A0A9W7DQP4_9STRA</name>
<accession>A0A9W7DQP4</accession>
<dbReference type="Gene3D" id="2.20.110.10">
    <property type="entry name" value="Histone H3 K4-specific methyltransferase SET7/9 N-terminal domain"/>
    <property type="match status" value="2"/>
</dbReference>
<evidence type="ECO:0000313" key="3">
    <source>
        <dbReference type="EMBL" id="GMH50810.1"/>
    </source>
</evidence>
<gene>
    <name evidence="3" type="ORF">TrRE_jg5747</name>
</gene>
<dbReference type="PANTHER" id="PTHR23084:SF263">
    <property type="entry name" value="MORN REPEAT-CONTAINING PROTEIN 1"/>
    <property type="match status" value="1"/>
</dbReference>
<keyword evidence="1" id="KW-0677">Repeat</keyword>
<dbReference type="Pfam" id="PF02493">
    <property type="entry name" value="MORN"/>
    <property type="match status" value="3"/>
</dbReference>
<dbReference type="EMBL" id="BRXZ01001958">
    <property type="protein sequence ID" value="GMH50810.1"/>
    <property type="molecule type" value="Genomic_DNA"/>
</dbReference>
<dbReference type="PANTHER" id="PTHR23084">
    <property type="entry name" value="PHOSPHATIDYLINOSITOL-4-PHOSPHATE 5-KINASE RELATED"/>
    <property type="match status" value="1"/>
</dbReference>
<dbReference type="InterPro" id="IPR003409">
    <property type="entry name" value="MORN"/>
</dbReference>
<dbReference type="SUPFAM" id="SSF82185">
    <property type="entry name" value="Histone H3 K4-specific methyltransferase SET7/9 N-terminal domain"/>
    <property type="match status" value="1"/>
</dbReference>
<dbReference type="Proteomes" id="UP001165082">
    <property type="component" value="Unassembled WGS sequence"/>
</dbReference>